<evidence type="ECO:0000256" key="14">
    <source>
        <dbReference type="ARBA" id="ARBA00049296"/>
    </source>
</evidence>
<evidence type="ECO:0000256" key="17">
    <source>
        <dbReference type="SAM" id="Phobius"/>
    </source>
</evidence>
<comment type="catalytic activity">
    <reaction evidence="14">
        <text>13-(9Z-octadecenoyloxy)-octadecanoate + H2O = 13-hydroxy-octadecanoate + (9Z)-octadecenoate + H(+)</text>
        <dbReference type="Rhea" id="RHEA:52064"/>
        <dbReference type="ChEBI" id="CHEBI:15377"/>
        <dbReference type="ChEBI" id="CHEBI:15378"/>
        <dbReference type="ChEBI" id="CHEBI:30823"/>
        <dbReference type="ChEBI" id="CHEBI:136303"/>
        <dbReference type="ChEBI" id="CHEBI:136304"/>
    </reaction>
    <physiologicalReaction direction="left-to-right" evidence="14">
        <dbReference type="Rhea" id="RHEA:52065"/>
    </physiologicalReaction>
</comment>
<keyword evidence="4 17" id="KW-0812">Transmembrane</keyword>
<keyword evidence="19" id="KW-1185">Reference proteome</keyword>
<evidence type="ECO:0000256" key="15">
    <source>
        <dbReference type="ARBA" id="ARBA00049322"/>
    </source>
</evidence>
<feature type="transmembrane region" description="Helical" evidence="17">
    <location>
        <begin position="115"/>
        <end position="137"/>
    </location>
</feature>
<evidence type="ECO:0000256" key="6">
    <source>
        <dbReference type="ARBA" id="ARBA00023136"/>
    </source>
</evidence>
<dbReference type="Proteomes" id="UP000887568">
    <property type="component" value="Unplaced"/>
</dbReference>
<evidence type="ECO:0000256" key="1">
    <source>
        <dbReference type="ARBA" id="ARBA00000923"/>
    </source>
</evidence>
<keyword evidence="5 17" id="KW-1133">Transmembrane helix</keyword>
<comment type="subcellular location">
    <subcellularLocation>
        <location evidence="2">Endomembrane system</location>
        <topology evidence="2">Multi-pass membrane protein</topology>
    </subcellularLocation>
</comment>
<accession>A0A913ZK06</accession>
<evidence type="ECO:0000256" key="8">
    <source>
        <dbReference type="ARBA" id="ARBA00047427"/>
    </source>
</evidence>
<feature type="transmembrane region" description="Helical" evidence="17">
    <location>
        <begin position="157"/>
        <end position="174"/>
    </location>
</feature>
<dbReference type="Pfam" id="PF04750">
    <property type="entry name" value="Far-17a_AIG1"/>
    <property type="match status" value="1"/>
</dbReference>
<evidence type="ECO:0000256" key="4">
    <source>
        <dbReference type="ARBA" id="ARBA00022692"/>
    </source>
</evidence>
<dbReference type="GeneID" id="119724432"/>
<dbReference type="GO" id="GO:0012505">
    <property type="term" value="C:endomembrane system"/>
    <property type="evidence" value="ECO:0007669"/>
    <property type="project" value="UniProtKB-SubCell"/>
</dbReference>
<comment type="catalytic activity">
    <reaction evidence="13">
        <text>9-octadecanoyloxy-octadecanoate + H2O = 9-hydroxy-octadecanoate + octadecanoate + H(+)</text>
        <dbReference type="Rhea" id="RHEA:52096"/>
        <dbReference type="ChEBI" id="CHEBI:15377"/>
        <dbReference type="ChEBI" id="CHEBI:15378"/>
        <dbReference type="ChEBI" id="CHEBI:25629"/>
        <dbReference type="ChEBI" id="CHEBI:136286"/>
        <dbReference type="ChEBI" id="CHEBI:136373"/>
    </reaction>
    <physiologicalReaction direction="left-to-right" evidence="13">
        <dbReference type="Rhea" id="RHEA:52097"/>
    </physiologicalReaction>
</comment>
<dbReference type="InterPro" id="IPR006838">
    <property type="entry name" value="ADTRP_AIG1"/>
</dbReference>
<feature type="transmembrane region" description="Helical" evidence="17">
    <location>
        <begin position="186"/>
        <end position="209"/>
    </location>
</feature>
<evidence type="ECO:0000256" key="10">
    <source>
        <dbReference type="ARBA" id="ARBA00048680"/>
    </source>
</evidence>
<dbReference type="PANTHER" id="PTHR10989:SF16">
    <property type="entry name" value="AT02829P-RELATED"/>
    <property type="match status" value="1"/>
</dbReference>
<evidence type="ECO:0000256" key="9">
    <source>
        <dbReference type="ARBA" id="ARBA00047863"/>
    </source>
</evidence>
<proteinExistence type="inferred from homology"/>
<dbReference type="EnsemblMetazoa" id="XM_038195487.1">
    <property type="protein sequence ID" value="XP_038051415.1"/>
    <property type="gene ID" value="LOC119724432"/>
</dbReference>
<evidence type="ECO:0000256" key="5">
    <source>
        <dbReference type="ARBA" id="ARBA00022989"/>
    </source>
</evidence>
<organism evidence="18 19">
    <name type="scientific">Patiria miniata</name>
    <name type="common">Bat star</name>
    <name type="synonym">Asterina miniata</name>
    <dbReference type="NCBI Taxonomy" id="46514"/>
    <lineage>
        <taxon>Eukaryota</taxon>
        <taxon>Metazoa</taxon>
        <taxon>Echinodermata</taxon>
        <taxon>Eleutherozoa</taxon>
        <taxon>Asterozoa</taxon>
        <taxon>Asteroidea</taxon>
        <taxon>Valvatacea</taxon>
        <taxon>Valvatida</taxon>
        <taxon>Asterinidae</taxon>
        <taxon>Patiria</taxon>
    </lineage>
</organism>
<comment type="catalytic activity">
    <reaction evidence="11">
        <text>12-(9Z-octadecenoyloxy)-octadecanoate + H2O = 12-hydroxyoctadecanoate + (9Z)-octadecenoate + H(+)</text>
        <dbReference type="Rhea" id="RHEA:52060"/>
        <dbReference type="ChEBI" id="CHEBI:15377"/>
        <dbReference type="ChEBI" id="CHEBI:15378"/>
        <dbReference type="ChEBI" id="CHEBI:30823"/>
        <dbReference type="ChEBI" id="CHEBI:84201"/>
        <dbReference type="ChEBI" id="CHEBI:136302"/>
    </reaction>
    <physiologicalReaction direction="left-to-right" evidence="11">
        <dbReference type="Rhea" id="RHEA:52061"/>
    </physiologicalReaction>
</comment>
<name>A0A913ZK06_PATMI</name>
<comment type="catalytic activity">
    <reaction evidence="10">
        <text>12-octadecanoyloxy-octadecanoate + H2O = 12-hydroxyoctadecanoate + octadecanoate + H(+)</text>
        <dbReference type="Rhea" id="RHEA:52080"/>
        <dbReference type="ChEBI" id="CHEBI:15377"/>
        <dbReference type="ChEBI" id="CHEBI:15378"/>
        <dbReference type="ChEBI" id="CHEBI:25629"/>
        <dbReference type="ChEBI" id="CHEBI:84201"/>
        <dbReference type="ChEBI" id="CHEBI:136330"/>
    </reaction>
    <physiologicalReaction direction="left-to-right" evidence="10">
        <dbReference type="Rhea" id="RHEA:52081"/>
    </physiologicalReaction>
</comment>
<comment type="catalytic activity">
    <reaction evidence="12">
        <text>9-(9Z-octadecenoyloxy)-octadecanoate + H2O = 9-hydroxy-octadecanoate + (9Z)-octadecenoate + H(+)</text>
        <dbReference type="Rhea" id="RHEA:52048"/>
        <dbReference type="ChEBI" id="CHEBI:15377"/>
        <dbReference type="ChEBI" id="CHEBI:15378"/>
        <dbReference type="ChEBI" id="CHEBI:30823"/>
        <dbReference type="ChEBI" id="CHEBI:136282"/>
        <dbReference type="ChEBI" id="CHEBI:136286"/>
    </reaction>
    <physiologicalReaction direction="left-to-right" evidence="12">
        <dbReference type="Rhea" id="RHEA:52049"/>
    </physiologicalReaction>
</comment>
<evidence type="ECO:0000313" key="19">
    <source>
        <dbReference type="Proteomes" id="UP000887568"/>
    </source>
</evidence>
<comment type="catalytic activity">
    <reaction evidence="15">
        <text>13-(9Z-hexadecenoyloxy)-octadecanoate + H2O = 13-hydroxy-octadecanoate + (9Z)-hexadecenoate + H(+)</text>
        <dbReference type="Rhea" id="RHEA:52076"/>
        <dbReference type="ChEBI" id="CHEBI:15377"/>
        <dbReference type="ChEBI" id="CHEBI:15378"/>
        <dbReference type="ChEBI" id="CHEBI:32372"/>
        <dbReference type="ChEBI" id="CHEBI:136304"/>
        <dbReference type="ChEBI" id="CHEBI:136315"/>
    </reaction>
    <physiologicalReaction direction="left-to-right" evidence="15">
        <dbReference type="Rhea" id="RHEA:52077"/>
    </physiologicalReaction>
</comment>
<feature type="transmembrane region" description="Helical" evidence="17">
    <location>
        <begin position="221"/>
        <end position="239"/>
    </location>
</feature>
<evidence type="ECO:0000256" key="13">
    <source>
        <dbReference type="ARBA" id="ARBA00049221"/>
    </source>
</evidence>
<protein>
    <submittedName>
        <fullName evidence="18">Uncharacterized protein</fullName>
    </submittedName>
</protein>
<dbReference type="OrthoDB" id="1898221at2759"/>
<dbReference type="GO" id="GO:0016020">
    <property type="term" value="C:membrane"/>
    <property type="evidence" value="ECO:0007669"/>
    <property type="project" value="InterPro"/>
</dbReference>
<evidence type="ECO:0000256" key="3">
    <source>
        <dbReference type="ARBA" id="ARBA00009300"/>
    </source>
</evidence>
<dbReference type="RefSeq" id="XP_038051415.1">
    <property type="nucleotide sequence ID" value="XM_038195487.1"/>
</dbReference>
<keyword evidence="6 17" id="KW-0472">Membrane</keyword>
<evidence type="ECO:0000256" key="2">
    <source>
        <dbReference type="ARBA" id="ARBA00004127"/>
    </source>
</evidence>
<comment type="catalytic activity">
    <reaction evidence="7">
        <text>12-hexadecanoyloxy-octadecanoate + H2O = 12-hydroxyoctadecanoate + hexadecanoate + H(+)</text>
        <dbReference type="Rhea" id="RHEA:52056"/>
        <dbReference type="ChEBI" id="CHEBI:7896"/>
        <dbReference type="ChEBI" id="CHEBI:15377"/>
        <dbReference type="ChEBI" id="CHEBI:15378"/>
        <dbReference type="ChEBI" id="CHEBI:83677"/>
        <dbReference type="ChEBI" id="CHEBI:84201"/>
    </reaction>
    <physiologicalReaction direction="left-to-right" evidence="7">
        <dbReference type="Rhea" id="RHEA:52057"/>
    </physiologicalReaction>
</comment>
<evidence type="ECO:0000256" key="12">
    <source>
        <dbReference type="ARBA" id="ARBA00048800"/>
    </source>
</evidence>
<comment type="catalytic activity">
    <reaction evidence="16">
        <text>12-(9Z-hexadecenoyloxy)-octadecanoate + H2O = 12-hydroxyoctadecanoate + (9Z)-hexadecenoate + H(+)</text>
        <dbReference type="Rhea" id="RHEA:52072"/>
        <dbReference type="ChEBI" id="CHEBI:15377"/>
        <dbReference type="ChEBI" id="CHEBI:15378"/>
        <dbReference type="ChEBI" id="CHEBI:32372"/>
        <dbReference type="ChEBI" id="CHEBI:84201"/>
        <dbReference type="ChEBI" id="CHEBI:136312"/>
    </reaction>
    <physiologicalReaction direction="left-to-right" evidence="16">
        <dbReference type="Rhea" id="RHEA:52073"/>
    </physiologicalReaction>
</comment>
<comment type="catalytic activity">
    <reaction evidence="1">
        <text>9-(9Z-hexadecenoyloxy)-octadecanoate + H2O = (9Z)-hexadecenoate + 9-hydroxy-octadecanoate + H(+)</text>
        <dbReference type="Rhea" id="RHEA:52068"/>
        <dbReference type="ChEBI" id="CHEBI:15377"/>
        <dbReference type="ChEBI" id="CHEBI:15378"/>
        <dbReference type="ChEBI" id="CHEBI:32372"/>
        <dbReference type="ChEBI" id="CHEBI:136286"/>
        <dbReference type="ChEBI" id="CHEBI:136309"/>
    </reaction>
    <physiologicalReaction direction="left-to-right" evidence="1">
        <dbReference type="Rhea" id="RHEA:52069"/>
    </physiologicalReaction>
</comment>
<evidence type="ECO:0000256" key="11">
    <source>
        <dbReference type="ARBA" id="ARBA00048701"/>
    </source>
</evidence>
<sequence length="262" mass="29810">MGKARFNNNPSQRSDVSVTWLQAVHHFAVFSLYSFGTVYDATQTFPVYMKSKYVNPKISAMSNGSVLKHKSLHLTSWCAVFQLTYFFICCVSDLVASSGAHSPLTRKIAAFRDWFLAAVAFPIGTLVVTVFWGLWAIDRELIFPKILDEFFPAWLNHVMHTTVLPILLLDMFLVRHRYPSKLTGILGLAVVALSYLSWILWLGFVADIWVYPFLKVMEGPVFVGFILTTSVLLLGMYLVGEKVSKVFWRGHTDYDFEMAKLD</sequence>
<dbReference type="PANTHER" id="PTHR10989">
    <property type="entry name" value="ANDROGEN-INDUCED PROTEIN 1-RELATED"/>
    <property type="match status" value="1"/>
</dbReference>
<evidence type="ECO:0000256" key="16">
    <source>
        <dbReference type="ARBA" id="ARBA00049428"/>
    </source>
</evidence>
<evidence type="ECO:0000256" key="7">
    <source>
        <dbReference type="ARBA" id="ARBA00047368"/>
    </source>
</evidence>
<dbReference type="AlphaFoldDB" id="A0A913ZK06"/>
<comment type="similarity">
    <text evidence="3">Belongs to the AIG1 family.</text>
</comment>
<comment type="catalytic activity">
    <reaction evidence="9">
        <text>9-hexadecanoyloxy-octadecanoate + H2O = 9-hydroxy-octadecanoate + hexadecanoate + H(+)</text>
        <dbReference type="Rhea" id="RHEA:52052"/>
        <dbReference type="ChEBI" id="CHEBI:7896"/>
        <dbReference type="ChEBI" id="CHEBI:15377"/>
        <dbReference type="ChEBI" id="CHEBI:15378"/>
        <dbReference type="ChEBI" id="CHEBI:83670"/>
        <dbReference type="ChEBI" id="CHEBI:136286"/>
    </reaction>
    <physiologicalReaction direction="left-to-right" evidence="9">
        <dbReference type="Rhea" id="RHEA:52053"/>
    </physiologicalReaction>
</comment>
<evidence type="ECO:0000313" key="18">
    <source>
        <dbReference type="EnsemblMetazoa" id="XP_038051415.1"/>
    </source>
</evidence>
<comment type="catalytic activity">
    <reaction evidence="8">
        <text>13-octadecanoyloxy-octadecanoate + H2O = 13-hydroxy-octadecanoate + octadecanoate + H(+)</text>
        <dbReference type="Rhea" id="RHEA:52084"/>
        <dbReference type="ChEBI" id="CHEBI:15377"/>
        <dbReference type="ChEBI" id="CHEBI:15378"/>
        <dbReference type="ChEBI" id="CHEBI:25629"/>
        <dbReference type="ChEBI" id="CHEBI:136304"/>
        <dbReference type="ChEBI" id="CHEBI:136335"/>
    </reaction>
    <physiologicalReaction direction="left-to-right" evidence="8">
        <dbReference type="Rhea" id="RHEA:52085"/>
    </physiologicalReaction>
</comment>
<reference evidence="18" key="1">
    <citation type="submission" date="2022-11" db="UniProtKB">
        <authorList>
            <consortium name="EnsemblMetazoa"/>
        </authorList>
    </citation>
    <scope>IDENTIFICATION</scope>
</reference>